<dbReference type="KEGG" id="bbev:BBEV_3115"/>
<gene>
    <name evidence="1" type="ORF">BBEV_3115</name>
</gene>
<proteinExistence type="predicted"/>
<dbReference type="EMBL" id="CP012502">
    <property type="protein sequence ID" value="AOM84432.1"/>
    <property type="molecule type" value="Genomic_DNA"/>
</dbReference>
<organism evidence="1 2">
    <name type="scientific">Salisediminibacterium beveridgei</name>
    <dbReference type="NCBI Taxonomy" id="632773"/>
    <lineage>
        <taxon>Bacteria</taxon>
        <taxon>Bacillati</taxon>
        <taxon>Bacillota</taxon>
        <taxon>Bacilli</taxon>
        <taxon>Bacillales</taxon>
        <taxon>Bacillaceae</taxon>
        <taxon>Salisediminibacterium</taxon>
    </lineage>
</organism>
<reference evidence="1 2" key="1">
    <citation type="submission" date="2015-08" db="EMBL/GenBank/DDBJ databases">
        <title>The complete genome sequence of Bacillus beveridgei MLTeJB.</title>
        <authorList>
            <person name="Hanson T.E."/>
            <person name="Mesa C."/>
            <person name="Basesman S.M."/>
            <person name="Oremland R.S."/>
        </authorList>
    </citation>
    <scope>NUCLEOTIDE SEQUENCE [LARGE SCALE GENOMIC DNA]</scope>
    <source>
        <strain evidence="1 2">MLTeJB</strain>
    </source>
</reference>
<keyword evidence="2" id="KW-1185">Reference proteome</keyword>
<evidence type="ECO:0000313" key="1">
    <source>
        <dbReference type="EMBL" id="AOM84432.1"/>
    </source>
</evidence>
<evidence type="ECO:0000313" key="2">
    <source>
        <dbReference type="Proteomes" id="UP000094463"/>
    </source>
</evidence>
<name>A0A1D7QZK0_9BACI</name>
<accession>A0A1D7QZK0</accession>
<dbReference type="AlphaFoldDB" id="A0A1D7QZK0"/>
<dbReference type="Proteomes" id="UP000094463">
    <property type="component" value="Chromosome"/>
</dbReference>
<sequence length="86" mass="10000">MIDILIHFTPFKVYVYVADYNCFESDVHGVEFSDPEEEVDYHISGNYVCVCVDDEALTQKEKIQKVLKQYALSEEDVVIIDLFEKS</sequence>
<protein>
    <submittedName>
        <fullName evidence="1">Uncharacterized protein</fullName>
    </submittedName>
</protein>